<dbReference type="EMBL" id="FMJY01000006">
    <property type="protein sequence ID" value="SCO87294.1"/>
    <property type="molecule type" value="Genomic_DNA"/>
</dbReference>
<feature type="transmembrane region" description="Helical" evidence="1">
    <location>
        <begin position="6"/>
        <end position="25"/>
    </location>
</feature>
<keyword evidence="1" id="KW-0472">Membrane</keyword>
<evidence type="ECO:0000313" key="2">
    <source>
        <dbReference type="EMBL" id="SCO87294.1"/>
    </source>
</evidence>
<evidence type="ECO:0000313" key="3">
    <source>
        <dbReference type="Proteomes" id="UP000219369"/>
    </source>
</evidence>
<name>A0A2H3TF07_FUSOX</name>
<organism evidence="2 3">
    <name type="scientific">Fusarium oxysporum</name>
    <name type="common">Fusarium vascular wilt</name>
    <dbReference type="NCBI Taxonomy" id="5507"/>
    <lineage>
        <taxon>Eukaryota</taxon>
        <taxon>Fungi</taxon>
        <taxon>Dikarya</taxon>
        <taxon>Ascomycota</taxon>
        <taxon>Pezizomycotina</taxon>
        <taxon>Sordariomycetes</taxon>
        <taxon>Hypocreomycetidae</taxon>
        <taxon>Hypocreales</taxon>
        <taxon>Nectriaceae</taxon>
        <taxon>Fusarium</taxon>
        <taxon>Fusarium oxysporum species complex</taxon>
    </lineage>
</organism>
<reference evidence="3" key="1">
    <citation type="submission" date="2016-09" db="EMBL/GenBank/DDBJ databases">
        <authorList>
            <person name="Guldener U."/>
        </authorList>
    </citation>
    <scope>NUCLEOTIDE SEQUENCE [LARGE SCALE GENOMIC DNA]</scope>
    <source>
        <strain evidence="3">V64-1</strain>
    </source>
</reference>
<keyword evidence="1" id="KW-1133">Transmembrane helix</keyword>
<sequence>MARAFPVPFAFFPSFLLVSLFLHFYDSCNIARAGSNTRL</sequence>
<dbReference type="Proteomes" id="UP000219369">
    <property type="component" value="Unassembled WGS sequence"/>
</dbReference>
<keyword evidence="1" id="KW-0812">Transmembrane</keyword>
<proteinExistence type="predicted"/>
<protein>
    <submittedName>
        <fullName evidence="2">Uncharacterized protein</fullName>
    </submittedName>
</protein>
<dbReference type="AlphaFoldDB" id="A0A2H3TF07"/>
<gene>
    <name evidence="2" type="ORF">FRV6_11421</name>
</gene>
<evidence type="ECO:0000256" key="1">
    <source>
        <dbReference type="SAM" id="Phobius"/>
    </source>
</evidence>
<accession>A0A2H3TF07</accession>